<dbReference type="SMART" id="SM00204">
    <property type="entry name" value="TGFB"/>
    <property type="match status" value="1"/>
</dbReference>
<dbReference type="Gene3D" id="2.10.90.10">
    <property type="entry name" value="Cystine-knot cytokines"/>
    <property type="match status" value="1"/>
</dbReference>
<evidence type="ECO:0000256" key="6">
    <source>
        <dbReference type="ARBA" id="ARBA00023157"/>
    </source>
</evidence>
<accession>G1EH59</accession>
<evidence type="ECO:0000256" key="3">
    <source>
        <dbReference type="ARBA" id="ARBA00022525"/>
    </source>
</evidence>
<dbReference type="GO" id="GO:0005125">
    <property type="term" value="F:cytokine activity"/>
    <property type="evidence" value="ECO:0007669"/>
    <property type="project" value="TreeGrafter"/>
</dbReference>
<dbReference type="InterPro" id="IPR029034">
    <property type="entry name" value="Cystine-knot_cytokine"/>
</dbReference>
<sequence>MLRSKVFLITIVFILNNKICCTHERVTNENNVEFMVNLVRIKNNIHEEQYRNDASLNSTLKKLADSNVIEQFKFQDCWNRNGKKLNYIKVELPHQESNTKVLHSDIVIEIYEPNIQTNTVNIYLNKFILKYQNSSKKKKFLINKHVSKQEVKSENCMKIHSSKDICWMIFDADKFLKKWFEINKVYKNWLIKVIAIFKVETIAKNILNKNLKPHQQMPFMLLYLSASPNNNSSLYSKLTDENIETMQQHLSKLRQTRHTWENSNKHYNHKLKKDNNHHNYAPQRKRRINDEAGHWCKRKPLFINFSDFEWDWIIAPTTYKAFYCSGKCPSPLHSQMNATNHAVMQMKVHDLNPAVPRPCCVPTEMSSLSLFYYDEMGTVLKDYKNMIVEACGCR</sequence>
<evidence type="ECO:0000313" key="11">
    <source>
        <dbReference type="EMBL" id="AEL12442.1"/>
    </source>
</evidence>
<dbReference type="SUPFAM" id="SSF57501">
    <property type="entry name" value="Cystine-knot cytokines"/>
    <property type="match status" value="1"/>
</dbReference>
<keyword evidence="7" id="KW-0325">Glycoprotein</keyword>
<evidence type="ECO:0000256" key="4">
    <source>
        <dbReference type="ARBA" id="ARBA00022729"/>
    </source>
</evidence>
<feature type="signal peptide" evidence="9">
    <location>
        <begin position="1"/>
        <end position="21"/>
    </location>
</feature>
<keyword evidence="6" id="KW-1015">Disulfide bond</keyword>
<dbReference type="PANTHER" id="PTHR11848">
    <property type="entry name" value="TGF-BETA FAMILY"/>
    <property type="match status" value="1"/>
</dbReference>
<name>G1EH59_9ANNE</name>
<dbReference type="Pfam" id="PF00019">
    <property type="entry name" value="TGF_beta"/>
    <property type="match status" value="1"/>
</dbReference>
<reference evidence="11" key="1">
    <citation type="journal article" date="2011" name="Curr. Biol.">
        <title>A New Molecular Logic for BMP-Mediated Dorsoventral Patterning in the Leech Helobdella.</title>
        <authorList>
            <person name="Kuo D.H."/>
            <person name="Weisblat D.A."/>
        </authorList>
    </citation>
    <scope>NUCLEOTIDE SEQUENCE</scope>
    <source>
        <strain evidence="11">Austin</strain>
    </source>
</reference>
<evidence type="ECO:0000259" key="10">
    <source>
        <dbReference type="PROSITE" id="PS51362"/>
    </source>
</evidence>
<dbReference type="AlphaFoldDB" id="G1EH59"/>
<evidence type="ECO:0000256" key="2">
    <source>
        <dbReference type="ARBA" id="ARBA00006656"/>
    </source>
</evidence>
<dbReference type="InterPro" id="IPR017948">
    <property type="entry name" value="TGFb_CS"/>
</dbReference>
<reference evidence="11" key="2">
    <citation type="submission" date="2011-06" db="EMBL/GenBank/DDBJ databases">
        <authorList>
            <person name="Kuo D.-H."/>
        </authorList>
    </citation>
    <scope>NUCLEOTIDE SEQUENCE</scope>
    <source>
        <strain evidence="11">Austin</strain>
    </source>
</reference>
<evidence type="ECO:0000256" key="9">
    <source>
        <dbReference type="SAM" id="SignalP"/>
    </source>
</evidence>
<feature type="domain" description="TGF-beta family profile" evidence="10">
    <location>
        <begin position="284"/>
        <end position="394"/>
    </location>
</feature>
<comment type="similarity">
    <text evidence="2 8">Belongs to the TGF-beta family.</text>
</comment>
<comment type="subcellular location">
    <subcellularLocation>
        <location evidence="1">Secreted</location>
    </subcellularLocation>
</comment>
<keyword evidence="4 9" id="KW-0732">Signal</keyword>
<dbReference type="GO" id="GO:0008083">
    <property type="term" value="F:growth factor activity"/>
    <property type="evidence" value="ECO:0007669"/>
    <property type="project" value="UniProtKB-KW"/>
</dbReference>
<proteinExistence type="evidence at transcript level"/>
<keyword evidence="5 8" id="KW-0339">Growth factor</keyword>
<keyword evidence="3" id="KW-0964">Secreted</keyword>
<evidence type="ECO:0000256" key="7">
    <source>
        <dbReference type="ARBA" id="ARBA00023180"/>
    </source>
</evidence>
<gene>
    <name evidence="11" type="primary">BMP2/4b</name>
</gene>
<feature type="chain" id="PRO_5003412246" evidence="9">
    <location>
        <begin position="22"/>
        <end position="394"/>
    </location>
</feature>
<organism evidence="11">
    <name type="scientific">Helobdella sp. Austin</name>
    <dbReference type="NCBI Taxonomy" id="1071216"/>
    <lineage>
        <taxon>Eukaryota</taxon>
        <taxon>Metazoa</taxon>
        <taxon>Spiralia</taxon>
        <taxon>Lophotrochozoa</taxon>
        <taxon>Annelida</taxon>
        <taxon>Clitellata</taxon>
        <taxon>Hirudinea</taxon>
        <taxon>Rhynchobdellida</taxon>
        <taxon>Glossiphoniidae</taxon>
        <taxon>Helobdella</taxon>
    </lineage>
</organism>
<protein>
    <submittedName>
        <fullName evidence="11">BMP2/4b</fullName>
    </submittedName>
</protein>
<dbReference type="CDD" id="cd13761">
    <property type="entry name" value="TGF_beta_BMP5_like"/>
    <property type="match status" value="1"/>
</dbReference>
<dbReference type="PROSITE" id="PS00250">
    <property type="entry name" value="TGF_BETA_1"/>
    <property type="match status" value="1"/>
</dbReference>
<dbReference type="InterPro" id="IPR015615">
    <property type="entry name" value="TGF-beta-rel"/>
</dbReference>
<dbReference type="GO" id="GO:0005615">
    <property type="term" value="C:extracellular space"/>
    <property type="evidence" value="ECO:0007669"/>
    <property type="project" value="TreeGrafter"/>
</dbReference>
<dbReference type="EMBL" id="JN091769">
    <property type="protein sequence ID" value="AEL12442.1"/>
    <property type="molecule type" value="mRNA"/>
</dbReference>
<evidence type="ECO:0000256" key="5">
    <source>
        <dbReference type="ARBA" id="ARBA00023030"/>
    </source>
</evidence>
<dbReference type="PROSITE" id="PS51362">
    <property type="entry name" value="TGF_BETA_2"/>
    <property type="match status" value="1"/>
</dbReference>
<dbReference type="InterPro" id="IPR001839">
    <property type="entry name" value="TGF-b_C"/>
</dbReference>
<dbReference type="FunFam" id="2.10.90.10:FF:000001">
    <property type="entry name" value="Bone morphogenetic protein 4"/>
    <property type="match status" value="1"/>
</dbReference>
<evidence type="ECO:0000256" key="8">
    <source>
        <dbReference type="RuleBase" id="RU000354"/>
    </source>
</evidence>
<evidence type="ECO:0000256" key="1">
    <source>
        <dbReference type="ARBA" id="ARBA00004613"/>
    </source>
</evidence>